<dbReference type="Proteomes" id="UP001162164">
    <property type="component" value="Unassembled WGS sequence"/>
</dbReference>
<proteinExistence type="predicted"/>
<sequence>MATLMRVHPHLHVLTVQSSTSGVPNLYSARLTLTMTGKYSKEDIQKALRQSIMEWGLEKLPKWPVTPQRRGKRQTEGDHLCNFDRMEKNKN</sequence>
<name>A0ABQ9JKD5_9CUCU</name>
<feature type="compositionally biased region" description="Basic and acidic residues" evidence="1">
    <location>
        <begin position="73"/>
        <end position="91"/>
    </location>
</feature>
<evidence type="ECO:0000313" key="2">
    <source>
        <dbReference type="EMBL" id="KAJ8978084.1"/>
    </source>
</evidence>
<protein>
    <submittedName>
        <fullName evidence="2">Uncharacterized protein</fullName>
    </submittedName>
</protein>
<evidence type="ECO:0000256" key="1">
    <source>
        <dbReference type="SAM" id="MobiDB-lite"/>
    </source>
</evidence>
<keyword evidence="3" id="KW-1185">Reference proteome</keyword>
<comment type="caution">
    <text evidence="2">The sequence shown here is derived from an EMBL/GenBank/DDBJ whole genome shotgun (WGS) entry which is preliminary data.</text>
</comment>
<evidence type="ECO:0000313" key="3">
    <source>
        <dbReference type="Proteomes" id="UP001162164"/>
    </source>
</evidence>
<accession>A0ABQ9JKD5</accession>
<feature type="region of interest" description="Disordered" evidence="1">
    <location>
        <begin position="65"/>
        <end position="91"/>
    </location>
</feature>
<gene>
    <name evidence="2" type="ORF">NQ317_001023</name>
</gene>
<organism evidence="2 3">
    <name type="scientific">Molorchus minor</name>
    <dbReference type="NCBI Taxonomy" id="1323400"/>
    <lineage>
        <taxon>Eukaryota</taxon>
        <taxon>Metazoa</taxon>
        <taxon>Ecdysozoa</taxon>
        <taxon>Arthropoda</taxon>
        <taxon>Hexapoda</taxon>
        <taxon>Insecta</taxon>
        <taxon>Pterygota</taxon>
        <taxon>Neoptera</taxon>
        <taxon>Endopterygota</taxon>
        <taxon>Coleoptera</taxon>
        <taxon>Polyphaga</taxon>
        <taxon>Cucujiformia</taxon>
        <taxon>Chrysomeloidea</taxon>
        <taxon>Cerambycidae</taxon>
        <taxon>Lamiinae</taxon>
        <taxon>Monochamini</taxon>
        <taxon>Molorchus</taxon>
    </lineage>
</organism>
<reference evidence="2" key="1">
    <citation type="journal article" date="2023" name="Insect Mol. Biol.">
        <title>Genome sequencing provides insights into the evolution of gene families encoding plant cell wall-degrading enzymes in longhorned beetles.</title>
        <authorList>
            <person name="Shin N.R."/>
            <person name="Okamura Y."/>
            <person name="Kirsch R."/>
            <person name="Pauchet Y."/>
        </authorList>
    </citation>
    <scope>NUCLEOTIDE SEQUENCE</scope>
    <source>
        <strain evidence="2">MMC_N1</strain>
    </source>
</reference>
<dbReference type="EMBL" id="JAPWTJ010000475">
    <property type="protein sequence ID" value="KAJ8978084.1"/>
    <property type="molecule type" value="Genomic_DNA"/>
</dbReference>